<dbReference type="PROSITE" id="PS00061">
    <property type="entry name" value="ADH_SHORT"/>
    <property type="match status" value="1"/>
</dbReference>
<accession>A0A365U7H6</accession>
<keyword evidence="2" id="KW-0560">Oxidoreductase</keyword>
<dbReference type="PRINTS" id="PR00081">
    <property type="entry name" value="GDHRDH"/>
</dbReference>
<dbReference type="OrthoDB" id="9789398at2"/>
<comment type="caution">
    <text evidence="3">The sequence shown here is derived from an EMBL/GenBank/DDBJ whole genome shotgun (WGS) entry which is preliminary data.</text>
</comment>
<dbReference type="RefSeq" id="WP_113289822.1">
    <property type="nucleotide sequence ID" value="NZ_QNTQ01000011.1"/>
</dbReference>
<dbReference type="PANTHER" id="PTHR42760">
    <property type="entry name" value="SHORT-CHAIN DEHYDROGENASES/REDUCTASES FAMILY MEMBER"/>
    <property type="match status" value="1"/>
</dbReference>
<protein>
    <submittedName>
        <fullName evidence="3">Short-chain dehydrogenase</fullName>
    </submittedName>
</protein>
<keyword evidence="4" id="KW-1185">Reference proteome</keyword>
<gene>
    <name evidence="3" type="ORF">DRV85_12555</name>
</gene>
<evidence type="ECO:0000313" key="3">
    <source>
        <dbReference type="EMBL" id="RBI84268.1"/>
    </source>
</evidence>
<reference evidence="3 4" key="1">
    <citation type="submission" date="2018-07" db="EMBL/GenBank/DDBJ databases">
        <title>Rhodosalinus sp. strain E84T genomic sequence and assembly.</title>
        <authorList>
            <person name="Liu Z.-W."/>
            <person name="Lu D.-C."/>
        </authorList>
    </citation>
    <scope>NUCLEOTIDE SEQUENCE [LARGE SCALE GENOMIC DNA]</scope>
    <source>
        <strain evidence="3 4">E84</strain>
    </source>
</reference>
<dbReference type="SUPFAM" id="SSF51735">
    <property type="entry name" value="NAD(P)-binding Rossmann-fold domains"/>
    <property type="match status" value="1"/>
</dbReference>
<name>A0A365U7H6_9RHOB</name>
<dbReference type="Gene3D" id="3.40.50.720">
    <property type="entry name" value="NAD(P)-binding Rossmann-like Domain"/>
    <property type="match status" value="1"/>
</dbReference>
<dbReference type="Proteomes" id="UP000253370">
    <property type="component" value="Unassembled WGS sequence"/>
</dbReference>
<comment type="similarity">
    <text evidence="1">Belongs to the short-chain dehydrogenases/reductases (SDR) family.</text>
</comment>
<dbReference type="InterPro" id="IPR020904">
    <property type="entry name" value="Sc_DH/Rdtase_CS"/>
</dbReference>
<dbReference type="InterPro" id="IPR002347">
    <property type="entry name" value="SDR_fam"/>
</dbReference>
<dbReference type="EMBL" id="QNTQ01000011">
    <property type="protein sequence ID" value="RBI84268.1"/>
    <property type="molecule type" value="Genomic_DNA"/>
</dbReference>
<dbReference type="PRINTS" id="PR00080">
    <property type="entry name" value="SDRFAMILY"/>
</dbReference>
<dbReference type="GO" id="GO:0016616">
    <property type="term" value="F:oxidoreductase activity, acting on the CH-OH group of donors, NAD or NADP as acceptor"/>
    <property type="evidence" value="ECO:0007669"/>
    <property type="project" value="TreeGrafter"/>
</dbReference>
<evidence type="ECO:0000313" key="4">
    <source>
        <dbReference type="Proteomes" id="UP000253370"/>
    </source>
</evidence>
<dbReference type="PANTHER" id="PTHR42760:SF133">
    <property type="entry name" value="3-OXOACYL-[ACYL-CARRIER-PROTEIN] REDUCTASE"/>
    <property type="match status" value="1"/>
</dbReference>
<dbReference type="AlphaFoldDB" id="A0A365U7H6"/>
<evidence type="ECO:0000256" key="1">
    <source>
        <dbReference type="ARBA" id="ARBA00006484"/>
    </source>
</evidence>
<dbReference type="InterPro" id="IPR036291">
    <property type="entry name" value="NAD(P)-bd_dom_sf"/>
</dbReference>
<dbReference type="Pfam" id="PF13561">
    <property type="entry name" value="adh_short_C2"/>
    <property type="match status" value="1"/>
</dbReference>
<organism evidence="3 4">
    <name type="scientific">Rhodosalinus halophilus</name>
    <dbReference type="NCBI Taxonomy" id="2259333"/>
    <lineage>
        <taxon>Bacteria</taxon>
        <taxon>Pseudomonadati</taxon>
        <taxon>Pseudomonadota</taxon>
        <taxon>Alphaproteobacteria</taxon>
        <taxon>Rhodobacterales</taxon>
        <taxon>Paracoccaceae</taxon>
        <taxon>Rhodosalinus</taxon>
    </lineage>
</organism>
<evidence type="ECO:0000256" key="2">
    <source>
        <dbReference type="ARBA" id="ARBA00023002"/>
    </source>
</evidence>
<proteinExistence type="inferred from homology"/>
<dbReference type="FunFam" id="3.40.50.720:FF:000084">
    <property type="entry name" value="Short-chain dehydrogenase reductase"/>
    <property type="match status" value="1"/>
</dbReference>
<sequence>MKRAIVTGGAGLIGTAICRMLGESGWQVASFDLAEGPDSARHIRCDVADEDSVRDAFAELGWDRLHLLVNNAGISAPDTGPLTELSLADWRRVTDSHLTGAFLMTRAAAPLLGEGGAIVNMASTRAFMSEPRSEAYAAAKGGIVALTHALAISLGPRVRVNAIAPGWIAAEDERLSREDHAQHPAGRVGRPADVAEAVLYLARAGFVTGQVLILDGGMTRRMIYAE</sequence>